<name>A0AAV9E5I5_ACOCL</name>
<comment type="similarity">
    <text evidence="3">Belongs to the cytochrome P450 family.</text>
</comment>
<gene>
    <name evidence="10" type="ORF">QJS10_CPA09g00944</name>
</gene>
<dbReference type="AlphaFoldDB" id="A0AAV9E5I5"/>
<dbReference type="EMBL" id="JAUJYO010000009">
    <property type="protein sequence ID" value="KAK1308968.1"/>
    <property type="molecule type" value="Genomic_DNA"/>
</dbReference>
<dbReference type="GO" id="GO:0046872">
    <property type="term" value="F:metal ion binding"/>
    <property type="evidence" value="ECO:0007669"/>
    <property type="project" value="UniProtKB-KW"/>
</dbReference>
<evidence type="ECO:0000313" key="11">
    <source>
        <dbReference type="Proteomes" id="UP001180020"/>
    </source>
</evidence>
<comment type="caution">
    <text evidence="10">The sequence shown here is derived from an EMBL/GenBank/DDBJ whole genome shotgun (WGS) entry which is preliminary data.</text>
</comment>
<keyword evidence="7" id="KW-0408">Iron</keyword>
<comment type="cofactor">
    <cofactor evidence="1">
        <name>heme</name>
        <dbReference type="ChEBI" id="CHEBI:30413"/>
    </cofactor>
</comment>
<reference evidence="10" key="1">
    <citation type="journal article" date="2023" name="Nat. Commun.">
        <title>Diploid and tetraploid genomes of Acorus and the evolution of monocots.</title>
        <authorList>
            <person name="Ma L."/>
            <person name="Liu K.W."/>
            <person name="Li Z."/>
            <person name="Hsiao Y.Y."/>
            <person name="Qi Y."/>
            <person name="Fu T."/>
            <person name="Tang G.D."/>
            <person name="Zhang D."/>
            <person name="Sun W.H."/>
            <person name="Liu D.K."/>
            <person name="Li Y."/>
            <person name="Chen G.Z."/>
            <person name="Liu X.D."/>
            <person name="Liao X.Y."/>
            <person name="Jiang Y.T."/>
            <person name="Yu X."/>
            <person name="Hao Y."/>
            <person name="Huang J."/>
            <person name="Zhao X.W."/>
            <person name="Ke S."/>
            <person name="Chen Y.Y."/>
            <person name="Wu W.L."/>
            <person name="Hsu J.L."/>
            <person name="Lin Y.F."/>
            <person name="Huang M.D."/>
            <person name="Li C.Y."/>
            <person name="Huang L."/>
            <person name="Wang Z.W."/>
            <person name="Zhao X."/>
            <person name="Zhong W.Y."/>
            <person name="Peng D.H."/>
            <person name="Ahmad S."/>
            <person name="Lan S."/>
            <person name="Zhang J.S."/>
            <person name="Tsai W.C."/>
            <person name="Van de Peer Y."/>
            <person name="Liu Z.J."/>
        </authorList>
    </citation>
    <scope>NUCLEOTIDE SEQUENCE</scope>
    <source>
        <strain evidence="10">CP</strain>
    </source>
</reference>
<evidence type="ECO:0000256" key="7">
    <source>
        <dbReference type="ARBA" id="ARBA00023004"/>
    </source>
</evidence>
<evidence type="ECO:0000313" key="10">
    <source>
        <dbReference type="EMBL" id="KAK1308968.1"/>
    </source>
</evidence>
<keyword evidence="5" id="KW-0479">Metal-binding</keyword>
<reference evidence="10" key="2">
    <citation type="submission" date="2023-06" db="EMBL/GenBank/DDBJ databases">
        <authorList>
            <person name="Ma L."/>
            <person name="Liu K.-W."/>
            <person name="Li Z."/>
            <person name="Hsiao Y.-Y."/>
            <person name="Qi Y."/>
            <person name="Fu T."/>
            <person name="Tang G."/>
            <person name="Zhang D."/>
            <person name="Sun W.-H."/>
            <person name="Liu D.-K."/>
            <person name="Li Y."/>
            <person name="Chen G.-Z."/>
            <person name="Liu X.-D."/>
            <person name="Liao X.-Y."/>
            <person name="Jiang Y.-T."/>
            <person name="Yu X."/>
            <person name="Hao Y."/>
            <person name="Huang J."/>
            <person name="Zhao X.-W."/>
            <person name="Ke S."/>
            <person name="Chen Y.-Y."/>
            <person name="Wu W.-L."/>
            <person name="Hsu J.-L."/>
            <person name="Lin Y.-F."/>
            <person name="Huang M.-D."/>
            <person name="Li C.-Y."/>
            <person name="Huang L."/>
            <person name="Wang Z.-W."/>
            <person name="Zhao X."/>
            <person name="Zhong W.-Y."/>
            <person name="Peng D.-H."/>
            <person name="Ahmad S."/>
            <person name="Lan S."/>
            <person name="Zhang J.-S."/>
            <person name="Tsai W.-C."/>
            <person name="Van De Peer Y."/>
            <person name="Liu Z.-J."/>
        </authorList>
    </citation>
    <scope>NUCLEOTIDE SEQUENCE</scope>
    <source>
        <strain evidence="10">CP</strain>
        <tissue evidence="10">Leaves</tissue>
    </source>
</reference>
<dbReference type="PANTHER" id="PTHR47943">
    <property type="entry name" value="CYTOCHROME P450 93A3-LIKE"/>
    <property type="match status" value="1"/>
</dbReference>
<evidence type="ECO:0000256" key="3">
    <source>
        <dbReference type="ARBA" id="ARBA00010617"/>
    </source>
</evidence>
<keyword evidence="6" id="KW-0560">Oxidoreductase</keyword>
<evidence type="ECO:0000256" key="9">
    <source>
        <dbReference type="ARBA" id="ARBA00023136"/>
    </source>
</evidence>
<keyword evidence="9" id="KW-0472">Membrane</keyword>
<keyword evidence="4" id="KW-0349">Heme</keyword>
<keyword evidence="8" id="KW-0503">Monooxygenase</keyword>
<dbReference type="PANTHER" id="PTHR47943:SF8">
    <property type="entry name" value="CYTOCHROME P450"/>
    <property type="match status" value="1"/>
</dbReference>
<dbReference type="GO" id="GO:0004497">
    <property type="term" value="F:monooxygenase activity"/>
    <property type="evidence" value="ECO:0007669"/>
    <property type="project" value="UniProtKB-KW"/>
</dbReference>
<proteinExistence type="inferred from homology"/>
<dbReference type="GO" id="GO:0016020">
    <property type="term" value="C:membrane"/>
    <property type="evidence" value="ECO:0007669"/>
    <property type="project" value="UniProtKB-SubCell"/>
</dbReference>
<accession>A0AAV9E5I5</accession>
<evidence type="ECO:0000256" key="4">
    <source>
        <dbReference type="ARBA" id="ARBA00022617"/>
    </source>
</evidence>
<evidence type="ECO:0000256" key="6">
    <source>
        <dbReference type="ARBA" id="ARBA00023002"/>
    </source>
</evidence>
<sequence>MTIDQGWCIVLTFYVYDLNNQQSSEIAGSYVLFLKGDKNGQPMVLPLPLLGSRCDALRVRAPRHLDPRRPPPHTTGERLRLAVVLWNKAAAREIINVSEELHKASNNEIIMMVTWMREGNGVDEAGELVKGVVETIQTFNLSDFVKVLRGVDVQGIKGRMMMCIGRFDEVLERIMRREE</sequence>
<protein>
    <submittedName>
        <fullName evidence="10">Uncharacterized protein</fullName>
    </submittedName>
</protein>
<evidence type="ECO:0000256" key="5">
    <source>
        <dbReference type="ARBA" id="ARBA00022723"/>
    </source>
</evidence>
<evidence type="ECO:0000256" key="2">
    <source>
        <dbReference type="ARBA" id="ARBA00004370"/>
    </source>
</evidence>
<organism evidence="10 11">
    <name type="scientific">Acorus calamus</name>
    <name type="common">Sweet flag</name>
    <dbReference type="NCBI Taxonomy" id="4465"/>
    <lineage>
        <taxon>Eukaryota</taxon>
        <taxon>Viridiplantae</taxon>
        <taxon>Streptophyta</taxon>
        <taxon>Embryophyta</taxon>
        <taxon>Tracheophyta</taxon>
        <taxon>Spermatophyta</taxon>
        <taxon>Magnoliopsida</taxon>
        <taxon>Liliopsida</taxon>
        <taxon>Acoraceae</taxon>
        <taxon>Acorus</taxon>
    </lineage>
</organism>
<evidence type="ECO:0000256" key="1">
    <source>
        <dbReference type="ARBA" id="ARBA00001971"/>
    </source>
</evidence>
<evidence type="ECO:0000256" key="8">
    <source>
        <dbReference type="ARBA" id="ARBA00023033"/>
    </source>
</evidence>
<comment type="subcellular location">
    <subcellularLocation>
        <location evidence="2">Membrane</location>
    </subcellularLocation>
</comment>
<keyword evidence="11" id="KW-1185">Reference proteome</keyword>
<dbReference type="Proteomes" id="UP001180020">
    <property type="component" value="Unassembled WGS sequence"/>
</dbReference>